<dbReference type="SUPFAM" id="SSF56059">
    <property type="entry name" value="Glutathione synthetase ATP-binding domain-like"/>
    <property type="match status" value="1"/>
</dbReference>
<keyword evidence="10 15" id="KW-0418">Kinase</keyword>
<evidence type="ECO:0000256" key="3">
    <source>
        <dbReference type="ARBA" id="ARBA00004742"/>
    </source>
</evidence>
<dbReference type="PANTHER" id="PTHR43030">
    <property type="entry name" value="PHOSPHOENOLPYRUVATE SYNTHASE"/>
    <property type="match status" value="1"/>
</dbReference>
<dbReference type="PANTHER" id="PTHR43030:SF1">
    <property type="entry name" value="PHOSPHOENOLPYRUVATE SYNTHASE"/>
    <property type="match status" value="1"/>
</dbReference>
<dbReference type="Gene3D" id="3.30.1490.20">
    <property type="entry name" value="ATP-grasp fold, A domain"/>
    <property type="match status" value="1"/>
</dbReference>
<dbReference type="InterPro" id="IPR006319">
    <property type="entry name" value="PEP_synth"/>
</dbReference>
<dbReference type="RefSeq" id="WP_345161376.1">
    <property type="nucleotide sequence ID" value="NZ_BAABGX010000001.1"/>
</dbReference>
<keyword evidence="8 15" id="KW-0479">Metal-binding</keyword>
<evidence type="ECO:0000256" key="6">
    <source>
        <dbReference type="ARBA" id="ARBA00021623"/>
    </source>
</evidence>
<evidence type="ECO:0000259" key="16">
    <source>
        <dbReference type="Pfam" id="PF00391"/>
    </source>
</evidence>
<dbReference type="Pfam" id="PF02896">
    <property type="entry name" value="PEP-utilizers_C"/>
    <property type="match status" value="1"/>
</dbReference>
<dbReference type="SUPFAM" id="SSF51621">
    <property type="entry name" value="Phosphoenolpyruvate/pyruvate domain"/>
    <property type="match status" value="1"/>
</dbReference>
<evidence type="ECO:0000256" key="15">
    <source>
        <dbReference type="PIRNR" id="PIRNR000854"/>
    </source>
</evidence>
<dbReference type="PROSITE" id="PS00370">
    <property type="entry name" value="PEP_ENZYMES_PHOS_SITE"/>
    <property type="match status" value="1"/>
</dbReference>
<dbReference type="InterPro" id="IPR013815">
    <property type="entry name" value="ATP_grasp_subdomain_1"/>
</dbReference>
<dbReference type="EC" id="2.7.9.2" evidence="5 15"/>
<evidence type="ECO:0000256" key="7">
    <source>
        <dbReference type="ARBA" id="ARBA00022679"/>
    </source>
</evidence>
<name>A0ABP8F5Q6_9BACT</name>
<dbReference type="InterPro" id="IPR036637">
    <property type="entry name" value="Phosphohistidine_dom_sf"/>
</dbReference>
<dbReference type="NCBIfam" id="TIGR01418">
    <property type="entry name" value="PEP_synth"/>
    <property type="match status" value="1"/>
</dbReference>
<feature type="domain" description="PEP-utilising enzyme C-terminal" evidence="18">
    <location>
        <begin position="488"/>
        <end position="781"/>
    </location>
</feature>
<comment type="pathway">
    <text evidence="3 15">Carbohydrate biosynthesis; gluconeogenesis.</text>
</comment>
<dbReference type="Pfam" id="PF00391">
    <property type="entry name" value="PEP-utilizers"/>
    <property type="match status" value="1"/>
</dbReference>
<evidence type="ECO:0000256" key="14">
    <source>
        <dbReference type="ARBA" id="ARBA00047700"/>
    </source>
</evidence>
<dbReference type="InterPro" id="IPR040442">
    <property type="entry name" value="Pyrv_kinase-like_dom_sf"/>
</dbReference>
<keyword evidence="20" id="KW-1185">Reference proteome</keyword>
<evidence type="ECO:0000256" key="10">
    <source>
        <dbReference type="ARBA" id="ARBA00022777"/>
    </source>
</evidence>
<dbReference type="Proteomes" id="UP001501844">
    <property type="component" value="Unassembled WGS sequence"/>
</dbReference>
<keyword evidence="7 15" id="KW-0808">Transferase</keyword>
<dbReference type="PIRSF" id="PIRSF000854">
    <property type="entry name" value="PEP_synthase"/>
    <property type="match status" value="1"/>
</dbReference>
<dbReference type="Gene3D" id="3.50.30.10">
    <property type="entry name" value="Phosphohistidine domain"/>
    <property type="match status" value="1"/>
</dbReference>
<dbReference type="EMBL" id="BAABGX010000001">
    <property type="protein sequence ID" value="GAA4295666.1"/>
    <property type="molecule type" value="Genomic_DNA"/>
</dbReference>
<dbReference type="SUPFAM" id="SSF52009">
    <property type="entry name" value="Phosphohistidine domain"/>
    <property type="match status" value="1"/>
</dbReference>
<evidence type="ECO:0000256" key="4">
    <source>
        <dbReference type="ARBA" id="ARBA00007837"/>
    </source>
</evidence>
<feature type="domain" description="PEP-utilising enzyme mobile" evidence="16">
    <location>
        <begin position="386"/>
        <end position="454"/>
    </location>
</feature>
<gene>
    <name evidence="19" type="primary">ppsA</name>
    <name evidence="19" type="ORF">GCM10023183_01760</name>
</gene>
<evidence type="ECO:0000256" key="8">
    <source>
        <dbReference type="ARBA" id="ARBA00022723"/>
    </source>
</evidence>
<dbReference type="PROSITE" id="PS00742">
    <property type="entry name" value="PEP_ENZYMES_2"/>
    <property type="match status" value="1"/>
</dbReference>
<dbReference type="InterPro" id="IPR002192">
    <property type="entry name" value="PPDK_AMP/ATP-bd"/>
</dbReference>
<comment type="similarity">
    <text evidence="4 15">Belongs to the PEP-utilizing enzyme family.</text>
</comment>
<comment type="catalytic activity">
    <reaction evidence="14 15">
        <text>pyruvate + ATP + H2O = phosphoenolpyruvate + AMP + phosphate + 2 H(+)</text>
        <dbReference type="Rhea" id="RHEA:11364"/>
        <dbReference type="ChEBI" id="CHEBI:15361"/>
        <dbReference type="ChEBI" id="CHEBI:15377"/>
        <dbReference type="ChEBI" id="CHEBI:15378"/>
        <dbReference type="ChEBI" id="CHEBI:30616"/>
        <dbReference type="ChEBI" id="CHEBI:43474"/>
        <dbReference type="ChEBI" id="CHEBI:58702"/>
        <dbReference type="ChEBI" id="CHEBI:456215"/>
        <dbReference type="EC" id="2.7.9.2"/>
    </reaction>
</comment>
<dbReference type="Gene3D" id="3.30.470.20">
    <property type="entry name" value="ATP-grasp fold, B domain"/>
    <property type="match status" value="1"/>
</dbReference>
<evidence type="ECO:0000259" key="17">
    <source>
        <dbReference type="Pfam" id="PF01326"/>
    </source>
</evidence>
<comment type="function">
    <text evidence="2 15">Catalyzes the phosphorylation of pyruvate to phosphoenolpyruvate.</text>
</comment>
<keyword evidence="11 15" id="KW-0067">ATP-binding</keyword>
<reference evidence="20" key="1">
    <citation type="journal article" date="2019" name="Int. J. Syst. Evol. Microbiol.">
        <title>The Global Catalogue of Microorganisms (GCM) 10K type strain sequencing project: providing services to taxonomists for standard genome sequencing and annotation.</title>
        <authorList>
            <consortium name="The Broad Institute Genomics Platform"/>
            <consortium name="The Broad Institute Genome Sequencing Center for Infectious Disease"/>
            <person name="Wu L."/>
            <person name="Ma J."/>
        </authorList>
    </citation>
    <scope>NUCLEOTIDE SEQUENCE [LARGE SCALE GENOMIC DNA]</scope>
    <source>
        <strain evidence="20">JCM 17917</strain>
    </source>
</reference>
<dbReference type="InterPro" id="IPR018274">
    <property type="entry name" value="PEP_util_AS"/>
</dbReference>
<dbReference type="Gene3D" id="3.20.20.60">
    <property type="entry name" value="Phosphoenolpyruvate-binding domains"/>
    <property type="match status" value="1"/>
</dbReference>
<dbReference type="InterPro" id="IPR008279">
    <property type="entry name" value="PEP-util_enz_mobile_dom"/>
</dbReference>
<sequence>MEKYVLPFAEINLKQLPQVGGKNASLGEMYQRLSGSQIKVPNGFATTAQAYLDFLEENNLTHAIRQHLASLDTTNFTNLHVVSDLIRGLILQSVWPVPIAKAIKQAYQELCQFYAAPIQVAVRSSATAEDLPNASFAGQHESFLNIEGEDQLLAACLRCYASLFMGRAIKYRHDHGFDHLKVYLSIGVQKMVRSDLACSGVCFSLDPESGFSQVALVTGSWGLGENVVQGAVNPDEFYVFKPTLRQGKNAIISKKMGSKAQTMVYEKTGSQAQTIVNVPTPKEKQEVFVLADAEITQLAHWVVRIEEHYGVPMDVEWAKDGESNEIFIVQARPETVHSQAESPLKMHSYRLTEKGELLVRGKGIGDRIVTGVARILHSTKDAHLLQPGEILITDITNPDWDPILKKVSAIVTNKGGRTSHAAIVARELGALAVVGTITATKVIQDGQVLTISCADAQNGLVYKGALAWEKEELDFTDLRTPTTKPMLIVGDPDKAFQLAAFPTAGVGLMSLEFIINNSIQIHPMALVKYHELEDEDVKAHIDQLTHHHADKQEYFIEKLAEAVATIGAAFYPKEVIVRMSDFKTNEYANLIGGKSFEPEEENPMLGFRGASRYYNPRYQEGFGLECKAMKRVRDEMGLTNIKLMIPFCRTVEEGKKVIQIMQAYGLKRGENGLEVYVMAEIPSNVILAKEFAQVFDGFSIGSNDLTQLTLGIDRDSSIVSDLFSEKNEAAMTMIRMVIQAAKEENAPIGLCGQAPSDYPEFARFLVEQGIDSISFNPDAFLKGLQNILMAEEGLTARVRK</sequence>
<evidence type="ECO:0000313" key="19">
    <source>
        <dbReference type="EMBL" id="GAA4295666.1"/>
    </source>
</evidence>
<dbReference type="InterPro" id="IPR023151">
    <property type="entry name" value="PEP_util_CS"/>
</dbReference>
<evidence type="ECO:0000313" key="20">
    <source>
        <dbReference type="Proteomes" id="UP001501844"/>
    </source>
</evidence>
<proteinExistence type="inferred from homology"/>
<evidence type="ECO:0000259" key="18">
    <source>
        <dbReference type="Pfam" id="PF02896"/>
    </source>
</evidence>
<evidence type="ECO:0000256" key="1">
    <source>
        <dbReference type="ARBA" id="ARBA00001946"/>
    </source>
</evidence>
<evidence type="ECO:0000256" key="5">
    <source>
        <dbReference type="ARBA" id="ARBA00011996"/>
    </source>
</evidence>
<accession>A0ABP8F5Q6</accession>
<evidence type="ECO:0000256" key="11">
    <source>
        <dbReference type="ARBA" id="ARBA00022840"/>
    </source>
</evidence>
<evidence type="ECO:0000256" key="9">
    <source>
        <dbReference type="ARBA" id="ARBA00022741"/>
    </source>
</evidence>
<comment type="cofactor">
    <cofactor evidence="1 15">
        <name>Mg(2+)</name>
        <dbReference type="ChEBI" id="CHEBI:18420"/>
    </cofactor>
</comment>
<dbReference type="InterPro" id="IPR015813">
    <property type="entry name" value="Pyrv/PenolPyrv_kinase-like_dom"/>
</dbReference>
<evidence type="ECO:0000256" key="12">
    <source>
        <dbReference type="ARBA" id="ARBA00022842"/>
    </source>
</evidence>
<comment type="caution">
    <text evidence="19">The sequence shown here is derived from an EMBL/GenBank/DDBJ whole genome shotgun (WGS) entry which is preliminary data.</text>
</comment>
<protein>
    <recommendedName>
        <fullName evidence="6 15">Phosphoenolpyruvate synthase</fullName>
        <shortName evidence="15">PEP synthase</shortName>
        <ecNumber evidence="5 15">2.7.9.2</ecNumber>
    </recommendedName>
    <alternativeName>
        <fullName evidence="13 15">Pyruvate, water dikinase</fullName>
    </alternativeName>
</protein>
<feature type="domain" description="Pyruvate phosphate dikinase AMP/ATP-binding" evidence="17">
    <location>
        <begin position="17"/>
        <end position="349"/>
    </location>
</feature>
<dbReference type="Pfam" id="PF01326">
    <property type="entry name" value="PPDK_N"/>
    <property type="match status" value="1"/>
</dbReference>
<evidence type="ECO:0000256" key="2">
    <source>
        <dbReference type="ARBA" id="ARBA00002988"/>
    </source>
</evidence>
<dbReference type="InterPro" id="IPR000121">
    <property type="entry name" value="PEP_util_C"/>
</dbReference>
<evidence type="ECO:0000256" key="13">
    <source>
        <dbReference type="ARBA" id="ARBA00033470"/>
    </source>
</evidence>
<keyword evidence="9 15" id="KW-0547">Nucleotide-binding</keyword>
<organism evidence="19 20">
    <name type="scientific">Nibribacter koreensis</name>
    <dbReference type="NCBI Taxonomy" id="1084519"/>
    <lineage>
        <taxon>Bacteria</taxon>
        <taxon>Pseudomonadati</taxon>
        <taxon>Bacteroidota</taxon>
        <taxon>Cytophagia</taxon>
        <taxon>Cytophagales</taxon>
        <taxon>Hymenobacteraceae</taxon>
        <taxon>Nibribacter</taxon>
    </lineage>
</organism>
<dbReference type="NCBIfam" id="NF005057">
    <property type="entry name" value="PRK06464.1"/>
    <property type="match status" value="1"/>
</dbReference>
<keyword evidence="12 15" id="KW-0460">Magnesium</keyword>